<keyword evidence="4" id="KW-1185">Reference proteome</keyword>
<feature type="transmembrane region" description="Helical" evidence="1">
    <location>
        <begin position="97"/>
        <end position="119"/>
    </location>
</feature>
<dbReference type="InterPro" id="IPR052710">
    <property type="entry name" value="CAAX_protease"/>
</dbReference>
<keyword evidence="1" id="KW-0472">Membrane</keyword>
<dbReference type="RefSeq" id="WP_109745449.1">
    <property type="nucleotide sequence ID" value="NZ_QGGO01000045.1"/>
</dbReference>
<keyword evidence="1" id="KW-0812">Transmembrane</keyword>
<evidence type="ECO:0000256" key="1">
    <source>
        <dbReference type="SAM" id="Phobius"/>
    </source>
</evidence>
<reference evidence="3 4" key="1">
    <citation type="submission" date="2018-05" db="EMBL/GenBank/DDBJ databases">
        <title>Genomic Encyclopedia of Archaeal and Bacterial Type Strains, Phase II (KMG-II): from individual species to whole genera.</title>
        <authorList>
            <person name="Goeker M."/>
        </authorList>
    </citation>
    <scope>NUCLEOTIDE SEQUENCE [LARGE SCALE GENOMIC DNA]</scope>
    <source>
        <strain evidence="3 4">DSM 22214</strain>
    </source>
</reference>
<dbReference type="Proteomes" id="UP000245489">
    <property type="component" value="Unassembled WGS sequence"/>
</dbReference>
<dbReference type="EMBL" id="QGGO01000045">
    <property type="protein sequence ID" value="PWK16747.1"/>
    <property type="molecule type" value="Genomic_DNA"/>
</dbReference>
<gene>
    <name evidence="3" type="ORF">LV89_04770</name>
</gene>
<name>A0A316DES6_9BACT</name>
<keyword evidence="1" id="KW-1133">Transmembrane helix</keyword>
<comment type="caution">
    <text evidence="3">The sequence shown here is derived from an EMBL/GenBank/DDBJ whole genome shotgun (WGS) entry which is preliminary data.</text>
</comment>
<evidence type="ECO:0000313" key="3">
    <source>
        <dbReference type="EMBL" id="PWK16747.1"/>
    </source>
</evidence>
<dbReference type="InterPro" id="IPR003675">
    <property type="entry name" value="Rce1/LyrA-like_dom"/>
</dbReference>
<organism evidence="3 4">
    <name type="scientific">Arcicella aurantiaca</name>
    <dbReference type="NCBI Taxonomy" id="591202"/>
    <lineage>
        <taxon>Bacteria</taxon>
        <taxon>Pseudomonadati</taxon>
        <taxon>Bacteroidota</taxon>
        <taxon>Cytophagia</taxon>
        <taxon>Cytophagales</taxon>
        <taxon>Flectobacillaceae</taxon>
        <taxon>Arcicella</taxon>
    </lineage>
</organism>
<sequence>MKNAFIDIARTGKNNGWLYGAGFLIVMIGGILFSYPTVLVTDHRTQQPTVPSYLYMAIAILQFIGMIIGLWVAMKFLHERPFKTLITPFETINWKRIAQSAGLWFAITAVVELLFYGLFPEMYRFTLKIEEFLPALIVGLLLIPVQSTAEELLCRGYLLQGIGSRNIWAGIIITAVLFGLAHGYNPEIQKIGFAIAMIYFIGVGLFFALLAVFDKKLELPIGIHAANNVYSFLIVSYPDSVLPSPSIFMISELNFPMMITGWLITTIIYVFLANKIFNLRPVIQDSDI</sequence>
<dbReference type="PANTHER" id="PTHR36435">
    <property type="entry name" value="SLR1288 PROTEIN"/>
    <property type="match status" value="1"/>
</dbReference>
<proteinExistence type="predicted"/>
<dbReference type="Pfam" id="PF02517">
    <property type="entry name" value="Rce1-like"/>
    <property type="match status" value="1"/>
</dbReference>
<dbReference type="GO" id="GO:0004175">
    <property type="term" value="F:endopeptidase activity"/>
    <property type="evidence" value="ECO:0007669"/>
    <property type="project" value="UniProtKB-ARBA"/>
</dbReference>
<feature type="transmembrane region" description="Helical" evidence="1">
    <location>
        <begin position="167"/>
        <end position="184"/>
    </location>
</feature>
<feature type="transmembrane region" description="Helical" evidence="1">
    <location>
        <begin position="191"/>
        <end position="213"/>
    </location>
</feature>
<dbReference type="PANTHER" id="PTHR36435:SF1">
    <property type="entry name" value="CAAX AMINO TERMINAL PROTEASE FAMILY PROTEIN"/>
    <property type="match status" value="1"/>
</dbReference>
<feature type="transmembrane region" description="Helical" evidence="1">
    <location>
        <begin position="17"/>
        <end position="41"/>
    </location>
</feature>
<feature type="domain" description="CAAX prenyl protease 2/Lysostaphin resistance protein A-like" evidence="2">
    <location>
        <begin position="135"/>
        <end position="229"/>
    </location>
</feature>
<evidence type="ECO:0000259" key="2">
    <source>
        <dbReference type="Pfam" id="PF02517"/>
    </source>
</evidence>
<feature type="transmembrane region" description="Helical" evidence="1">
    <location>
        <begin position="53"/>
        <end position="77"/>
    </location>
</feature>
<feature type="transmembrane region" description="Helical" evidence="1">
    <location>
        <begin position="253"/>
        <end position="272"/>
    </location>
</feature>
<dbReference type="GO" id="GO:0080120">
    <property type="term" value="P:CAAX-box protein maturation"/>
    <property type="evidence" value="ECO:0007669"/>
    <property type="project" value="UniProtKB-ARBA"/>
</dbReference>
<evidence type="ECO:0000313" key="4">
    <source>
        <dbReference type="Proteomes" id="UP000245489"/>
    </source>
</evidence>
<accession>A0A316DES6</accession>
<dbReference type="OrthoDB" id="2806188at2"/>
<dbReference type="AlphaFoldDB" id="A0A316DES6"/>
<protein>
    <recommendedName>
        <fullName evidence="2">CAAX prenyl protease 2/Lysostaphin resistance protein A-like domain-containing protein</fullName>
    </recommendedName>
</protein>